<dbReference type="EMBL" id="JAVRRJ010000001">
    <property type="protein sequence ID" value="KAK5090759.1"/>
    <property type="molecule type" value="Genomic_DNA"/>
</dbReference>
<feature type="region of interest" description="Disordered" evidence="1">
    <location>
        <begin position="68"/>
        <end position="87"/>
    </location>
</feature>
<feature type="region of interest" description="Disordered" evidence="1">
    <location>
        <begin position="186"/>
        <end position="212"/>
    </location>
</feature>
<evidence type="ECO:0000256" key="1">
    <source>
        <dbReference type="SAM" id="MobiDB-lite"/>
    </source>
</evidence>
<feature type="compositionally biased region" description="Polar residues" evidence="1">
    <location>
        <begin position="37"/>
        <end position="49"/>
    </location>
</feature>
<organism evidence="2 3">
    <name type="scientific">Lithohypha guttulata</name>
    <dbReference type="NCBI Taxonomy" id="1690604"/>
    <lineage>
        <taxon>Eukaryota</taxon>
        <taxon>Fungi</taxon>
        <taxon>Dikarya</taxon>
        <taxon>Ascomycota</taxon>
        <taxon>Pezizomycotina</taxon>
        <taxon>Eurotiomycetes</taxon>
        <taxon>Chaetothyriomycetidae</taxon>
        <taxon>Chaetothyriales</taxon>
        <taxon>Trichomeriaceae</taxon>
        <taxon>Lithohypha</taxon>
    </lineage>
</organism>
<evidence type="ECO:0000313" key="3">
    <source>
        <dbReference type="Proteomes" id="UP001309876"/>
    </source>
</evidence>
<feature type="compositionally biased region" description="Polar residues" evidence="1">
    <location>
        <begin position="69"/>
        <end position="84"/>
    </location>
</feature>
<gene>
    <name evidence="2" type="ORF">LTR05_000935</name>
</gene>
<sequence>MASTRDQRPYHGAWQSSIDVRQVTPTNAANWHPSMQARIQTQSPRQESQAAHPATGFWARNNEPGALMYNQQPYHHTPNPASYEQHTHPLYGDLNLHQSQHHLPQQQDFNTIPESMVQSPHAYTQFHTHRAPLLRSMTMPATYNQPSSNMSMDDPSNAPFVYAGSQNALAQPLSMNAMQDPNLWAMQNQQSQMFGPGHPPPQNDRRSSEHPS</sequence>
<protein>
    <submittedName>
        <fullName evidence="2">Uncharacterized protein</fullName>
    </submittedName>
</protein>
<evidence type="ECO:0000313" key="2">
    <source>
        <dbReference type="EMBL" id="KAK5090759.1"/>
    </source>
</evidence>
<dbReference type="Proteomes" id="UP001309876">
    <property type="component" value="Unassembled WGS sequence"/>
</dbReference>
<feature type="region of interest" description="Disordered" evidence="1">
    <location>
        <begin position="37"/>
        <end position="61"/>
    </location>
</feature>
<keyword evidence="3" id="KW-1185">Reference proteome</keyword>
<proteinExistence type="predicted"/>
<accession>A0AAN7T592</accession>
<name>A0AAN7T592_9EURO</name>
<dbReference type="AlphaFoldDB" id="A0AAN7T592"/>
<reference evidence="2 3" key="1">
    <citation type="submission" date="2023-08" db="EMBL/GenBank/DDBJ databases">
        <title>Black Yeasts Isolated from many extreme environments.</title>
        <authorList>
            <person name="Coleine C."/>
            <person name="Stajich J.E."/>
            <person name="Selbmann L."/>
        </authorList>
    </citation>
    <scope>NUCLEOTIDE SEQUENCE [LARGE SCALE GENOMIC DNA]</scope>
    <source>
        <strain evidence="2 3">CCFEE 5910</strain>
    </source>
</reference>
<comment type="caution">
    <text evidence="2">The sequence shown here is derived from an EMBL/GenBank/DDBJ whole genome shotgun (WGS) entry which is preliminary data.</text>
</comment>
<feature type="compositionally biased region" description="Basic and acidic residues" evidence="1">
    <location>
        <begin position="203"/>
        <end position="212"/>
    </location>
</feature>